<proteinExistence type="predicted"/>
<evidence type="ECO:0000313" key="1">
    <source>
        <dbReference type="EMBL" id="ACL73755.1"/>
    </source>
</evidence>
<sequence>MIRTIPSASDYSLAHKNIDNVICITYSPPRTFP</sequence>
<name>B8GMU0_THISH</name>
<reference evidence="1 2" key="1">
    <citation type="journal article" date="2011" name="Stand. Genomic Sci.">
        <title>Complete genome sequence of 'Thioalkalivibrio sulfidophilus' HL-EbGr7.</title>
        <authorList>
            <person name="Muyzer G."/>
            <person name="Sorokin D.Y."/>
            <person name="Mavromatis K."/>
            <person name="Lapidus A."/>
            <person name="Clum A."/>
            <person name="Ivanova N."/>
            <person name="Pati A."/>
            <person name="d'Haeseleer P."/>
            <person name="Woyke T."/>
            <person name="Kyrpides N.C."/>
        </authorList>
    </citation>
    <scope>NUCLEOTIDE SEQUENCE [LARGE SCALE GENOMIC DNA]</scope>
    <source>
        <strain evidence="1 2">HL-EbGR7</strain>
    </source>
</reference>
<protein>
    <submittedName>
        <fullName evidence="1">Uncharacterized protein</fullName>
    </submittedName>
</protein>
<dbReference type="EMBL" id="CP001339">
    <property type="protein sequence ID" value="ACL73755.1"/>
    <property type="molecule type" value="Genomic_DNA"/>
</dbReference>
<dbReference type="Proteomes" id="UP000002383">
    <property type="component" value="Chromosome"/>
</dbReference>
<dbReference type="STRING" id="396588.Tgr7_2680"/>
<dbReference type="KEGG" id="tgr:Tgr7_2680"/>
<gene>
    <name evidence="1" type="ordered locus">Tgr7_2680</name>
</gene>
<dbReference type="AlphaFoldDB" id="B8GMU0"/>
<evidence type="ECO:0000313" key="2">
    <source>
        <dbReference type="Proteomes" id="UP000002383"/>
    </source>
</evidence>
<dbReference type="HOGENOM" id="CLU_3384306_0_0_6"/>
<organism evidence="1 2">
    <name type="scientific">Thioalkalivibrio sulfidiphilus (strain HL-EbGR7)</name>
    <dbReference type="NCBI Taxonomy" id="396588"/>
    <lineage>
        <taxon>Bacteria</taxon>
        <taxon>Pseudomonadati</taxon>
        <taxon>Pseudomonadota</taxon>
        <taxon>Gammaproteobacteria</taxon>
        <taxon>Chromatiales</taxon>
        <taxon>Ectothiorhodospiraceae</taxon>
        <taxon>Thioalkalivibrio</taxon>
    </lineage>
</organism>
<accession>B8GMU0</accession>
<keyword evidence="2" id="KW-1185">Reference proteome</keyword>